<evidence type="ECO:0000313" key="1">
    <source>
        <dbReference type="EMBL" id="CAI9708188.1"/>
    </source>
</evidence>
<name>A0ACB0F535_RANTA</name>
<reference evidence="1" key="1">
    <citation type="submission" date="2023-05" db="EMBL/GenBank/DDBJ databases">
        <authorList>
            <consortium name="ELIXIR-Norway"/>
        </authorList>
    </citation>
    <scope>NUCLEOTIDE SEQUENCE</scope>
</reference>
<organism evidence="1 2">
    <name type="scientific">Rangifer tarandus platyrhynchus</name>
    <name type="common">Svalbard reindeer</name>
    <dbReference type="NCBI Taxonomy" id="3082113"/>
    <lineage>
        <taxon>Eukaryota</taxon>
        <taxon>Metazoa</taxon>
        <taxon>Chordata</taxon>
        <taxon>Craniata</taxon>
        <taxon>Vertebrata</taxon>
        <taxon>Euteleostomi</taxon>
        <taxon>Mammalia</taxon>
        <taxon>Eutheria</taxon>
        <taxon>Laurasiatheria</taxon>
        <taxon>Artiodactyla</taxon>
        <taxon>Ruminantia</taxon>
        <taxon>Pecora</taxon>
        <taxon>Cervidae</taxon>
        <taxon>Odocoileinae</taxon>
        <taxon>Rangifer</taxon>
    </lineage>
</organism>
<dbReference type="Proteomes" id="UP001162501">
    <property type="component" value="Chromosome 32"/>
</dbReference>
<accession>A0ACB0F535</accession>
<proteinExistence type="predicted"/>
<gene>
    <name evidence="1" type="ORF">MRATA1EN3_LOCUS19401</name>
</gene>
<evidence type="ECO:0000313" key="2">
    <source>
        <dbReference type="Proteomes" id="UP001162501"/>
    </source>
</evidence>
<sequence length="314" mass="32890">MPAGRPPSPYLPEYHTRTHTTATITTFSLPLSTHDPSLRVQTCLQSVCNVFGWHPKPLSLPSLSLGLVQVPGSAASEPAAAGRAGGRRRWREPGRAAAGLCGAPGGPGDRGQHAGGGLRGRWRIGRRRRAPGPLAHSLTPAPSRSATLPSLGERVLLPGAPEEEGGFRPLPTTRHPPAPPRTGVRLGKVGEEGSSRGQVPDAARAPPRPSPRPAPAPGARDAPVPGTAGGGRPGSLAGFPYPLEMRRPPPASCCRGKGFPRLSFSGSLSTPSTSPGVEEERNGRERREGDALPRLLTFAWDFHRPADLSGQNLS</sequence>
<dbReference type="EMBL" id="OX596116">
    <property type="protein sequence ID" value="CAI9708188.1"/>
    <property type="molecule type" value="Genomic_DNA"/>
</dbReference>
<protein>
    <submittedName>
        <fullName evidence="1">Uncharacterized protein</fullName>
    </submittedName>
</protein>